<dbReference type="Pfam" id="PF24138">
    <property type="entry name" value="TPR_TNPO3_IPO13_2nd"/>
    <property type="match status" value="1"/>
</dbReference>
<keyword evidence="5" id="KW-0597">Phosphoprotein</keyword>
<comment type="subunit">
    <text evidence="10">Interacts with (GTP-bound) Ran. Interacts with (phosphorylated) SFRS1 and SFRS2; leading to their nuclear import. Interacts with NUP62. Interacts with RBM4. Interacts with CPSF6, promoting its nuclear import.</text>
</comment>
<evidence type="ECO:0000256" key="4">
    <source>
        <dbReference type="ARBA" id="ARBA00022490"/>
    </source>
</evidence>
<dbReference type="OrthoDB" id="435593at2759"/>
<dbReference type="InterPro" id="IPR057942">
    <property type="entry name" value="TPR_TNPO3_IPO13_3rd"/>
</dbReference>
<keyword evidence="7" id="KW-0007">Acetylation</keyword>
<evidence type="ECO:0000256" key="2">
    <source>
        <dbReference type="ARBA" id="ARBA00004496"/>
    </source>
</evidence>
<keyword evidence="3" id="KW-0813">Transport</keyword>
<evidence type="ECO:0000256" key="9">
    <source>
        <dbReference type="ARBA" id="ARBA00060097"/>
    </source>
</evidence>
<dbReference type="Pfam" id="PF08389">
    <property type="entry name" value="Xpo1"/>
    <property type="match status" value="1"/>
</dbReference>
<dbReference type="PANTHER" id="PTHR12363">
    <property type="entry name" value="TRANSPORTIN 3 AND IMPORTIN 13"/>
    <property type="match status" value="1"/>
</dbReference>
<dbReference type="VEuPathDB" id="VectorBase:SCAU004367"/>
<dbReference type="Pfam" id="PF03810">
    <property type="entry name" value="IBN_N"/>
    <property type="match status" value="1"/>
</dbReference>
<reference evidence="13" key="1">
    <citation type="submission" date="2020-05" db="UniProtKB">
        <authorList>
            <consortium name="EnsemblMetazoa"/>
        </authorList>
    </citation>
    <scope>IDENTIFICATION</scope>
    <source>
        <strain evidence="13">USDA</strain>
    </source>
</reference>
<dbReference type="InterPro" id="IPR058537">
    <property type="entry name" value="TPR_TNPO3_IPO13_4th"/>
</dbReference>
<evidence type="ECO:0000256" key="6">
    <source>
        <dbReference type="ARBA" id="ARBA00022927"/>
    </source>
</evidence>
<keyword evidence="8" id="KW-0539">Nucleus</keyword>
<dbReference type="InterPro" id="IPR057941">
    <property type="entry name" value="TPR_TNPO3_IPO13_2nd"/>
</dbReference>
<dbReference type="STRING" id="35570.A0A1I8P2Y7"/>
<dbReference type="GO" id="GO:0006606">
    <property type="term" value="P:protein import into nucleus"/>
    <property type="evidence" value="ECO:0007669"/>
    <property type="project" value="TreeGrafter"/>
</dbReference>
<evidence type="ECO:0000256" key="5">
    <source>
        <dbReference type="ARBA" id="ARBA00022553"/>
    </source>
</evidence>
<comment type="subcellular location">
    <subcellularLocation>
        <location evidence="2">Cytoplasm</location>
    </subcellularLocation>
    <subcellularLocation>
        <location evidence="1">Nucleus envelope</location>
    </subcellularLocation>
</comment>
<organism evidence="13 14">
    <name type="scientific">Stomoxys calcitrans</name>
    <name type="common">Stable fly</name>
    <name type="synonym">Conops calcitrans</name>
    <dbReference type="NCBI Taxonomy" id="35570"/>
    <lineage>
        <taxon>Eukaryota</taxon>
        <taxon>Metazoa</taxon>
        <taxon>Ecdysozoa</taxon>
        <taxon>Arthropoda</taxon>
        <taxon>Hexapoda</taxon>
        <taxon>Insecta</taxon>
        <taxon>Pterygota</taxon>
        <taxon>Neoptera</taxon>
        <taxon>Endopterygota</taxon>
        <taxon>Diptera</taxon>
        <taxon>Brachycera</taxon>
        <taxon>Muscomorpha</taxon>
        <taxon>Muscoidea</taxon>
        <taxon>Muscidae</taxon>
        <taxon>Stomoxys</taxon>
    </lineage>
</organism>
<proteinExistence type="predicted"/>
<evidence type="ECO:0000256" key="10">
    <source>
        <dbReference type="ARBA" id="ARBA00063116"/>
    </source>
</evidence>
<evidence type="ECO:0000256" key="7">
    <source>
        <dbReference type="ARBA" id="ARBA00022990"/>
    </source>
</evidence>
<keyword evidence="4" id="KW-0963">Cytoplasm</keyword>
<dbReference type="GO" id="GO:0005737">
    <property type="term" value="C:cytoplasm"/>
    <property type="evidence" value="ECO:0007669"/>
    <property type="project" value="UniProtKB-SubCell"/>
</dbReference>
<evidence type="ECO:0000256" key="8">
    <source>
        <dbReference type="ARBA" id="ARBA00023242"/>
    </source>
</evidence>
<dbReference type="InterPro" id="IPR001494">
    <property type="entry name" value="Importin-beta_N"/>
</dbReference>
<dbReference type="InterPro" id="IPR016024">
    <property type="entry name" value="ARM-type_fold"/>
</dbReference>
<dbReference type="KEGG" id="scac:106087233"/>
<evidence type="ECO:0000256" key="11">
    <source>
        <dbReference type="ARBA" id="ARBA00067328"/>
    </source>
</evidence>
<gene>
    <name evidence="13" type="primary">106087233</name>
</gene>
<dbReference type="SUPFAM" id="SSF48371">
    <property type="entry name" value="ARM repeat"/>
    <property type="match status" value="1"/>
</dbReference>
<dbReference type="GO" id="GO:0031267">
    <property type="term" value="F:small GTPase binding"/>
    <property type="evidence" value="ECO:0007669"/>
    <property type="project" value="InterPro"/>
</dbReference>
<keyword evidence="14" id="KW-1185">Reference proteome</keyword>
<dbReference type="Pfam" id="PF24140">
    <property type="entry name" value="TPR_TNPO3_IPO13_3rd"/>
    <property type="match status" value="1"/>
</dbReference>
<dbReference type="Proteomes" id="UP000095300">
    <property type="component" value="Unassembled WGS sequence"/>
</dbReference>
<name>A0A1I8P2Y7_STOCA</name>
<accession>A0A1I8P2Y7</accession>
<evidence type="ECO:0000259" key="12">
    <source>
        <dbReference type="SMART" id="SM00913"/>
    </source>
</evidence>
<protein>
    <recommendedName>
        <fullName evidence="11">Transportin-3</fullName>
    </recommendedName>
</protein>
<feature type="domain" description="Importin N-terminal" evidence="12">
    <location>
        <begin position="30"/>
        <end position="96"/>
    </location>
</feature>
<dbReference type="InterPro" id="IPR011989">
    <property type="entry name" value="ARM-like"/>
</dbReference>
<evidence type="ECO:0000313" key="13">
    <source>
        <dbReference type="EnsemblMetazoa" id="SCAU004367-PA"/>
    </source>
</evidence>
<evidence type="ECO:0000256" key="1">
    <source>
        <dbReference type="ARBA" id="ARBA00004259"/>
    </source>
</evidence>
<dbReference type="FunFam" id="1.25.10.10:FF:000079">
    <property type="entry name" value="transportin-3 isoform X1"/>
    <property type="match status" value="1"/>
</dbReference>
<dbReference type="AlphaFoldDB" id="A0A1I8P2Y7"/>
<dbReference type="EnsemblMetazoa" id="SCAU004367-RA">
    <property type="protein sequence ID" value="SCAU004367-PA"/>
    <property type="gene ID" value="SCAU004367"/>
</dbReference>
<comment type="function">
    <text evidence="9">Importin, which transports target proteins into the nucleus. Specifically mediates the nuclear import of splicing factor serine/arginine (SR) proteins, such as RBM4, SFRS1 and SFRS2, by recognizing phosphorylated SR domains. Also mediates the nuclear import of serine/arginine (SR) protein CPSF6, independently of CPSF6 phosphorylation. The nuclear import process is regulated by the small GTPase Ran that partitions between cytoplasm and nucleus in the predominantly GDP- and GTP-bound form, respectively. Importin associates with target cargo proteins in the cytoplasm, and the competitive binding of GTP-bound Ran induces the release of cargos in the nucleus.</text>
</comment>
<keyword evidence="6" id="KW-0653">Protein transport</keyword>
<dbReference type="GO" id="GO:0005635">
    <property type="term" value="C:nuclear envelope"/>
    <property type="evidence" value="ECO:0007669"/>
    <property type="project" value="UniProtKB-SubCell"/>
</dbReference>
<dbReference type="Pfam" id="PF24139">
    <property type="entry name" value="TPR_TNPO3_IPO13_4th"/>
    <property type="match status" value="1"/>
</dbReference>
<dbReference type="Gene3D" id="1.25.10.10">
    <property type="entry name" value="Leucine-rich Repeat Variant"/>
    <property type="match status" value="1"/>
</dbReference>
<evidence type="ECO:0000256" key="3">
    <source>
        <dbReference type="ARBA" id="ARBA00022448"/>
    </source>
</evidence>
<evidence type="ECO:0000313" key="14">
    <source>
        <dbReference type="Proteomes" id="UP000095300"/>
    </source>
</evidence>
<sequence length="934" mass="106081">MMETAPTADLVYQGICTLFHNTNPKEKEKANKWLEEFQKSIYSWTIADELLQQKRDLHSCYFAAQTMRNKIQNSFNELPLNSHESLRDSLIVHVGQITDETNSIIVTQLCLAVADLALLMATWKQPVIDLLDMLSTQPQSVWPLLEILTLIPEEIDSRYLRLGANRREEIHKQLDAAAPKVLEFLCLCMQHGDTIQEKIINSTLRCYCAWVAIQAIPLQQSAQNPLTQQVFRLLSMDTTSRKLHDTSTECLCALLSCMEANSGRDVLDPQLKMQIFNAVCMLESAYHTSVGMEDIDKTMNYCRIFTVLCEAFFYEMFANEDIPHYSTKGLDLVLICVGHYEYEVAEITFNLWYRLSEELFQRNNDKLTSHFTPHIERLLGALYRLTQMEPDQEGLIDENDGFNDFRRKVSDLIKDVAFIVGSGNCFKQMFYKLQEPGCTWESTESALFIMQNVAKNIIPDENEVIPKVVEAILNLPENTHIAVRYTSIMLLGELCDWIENHAESLQAVLNFLLFSLQQKNGLAGAAAIALTSICASCRQKMVFHISGLVEIARSLDSFEIGNDLAIGLLKGISLILSRLPKGQLESAMREIISFQLQPLAIMVESPATANTICKGERTDPAYWVDRACAVIRHTNPDVPDSEIHPTLNILTDAWPLISRVMDKYQTDVRVMERTCRLIRYSVRMVRKQASMLVEPLIHQMVTLYALHHHSCFLYLGSVLVDEFAKVEDCINGLLVMLKSFIEPTFKMLQVENGLKNNPDTVDDFFRLCSRFIDCCPLPFLQSSLVTPIFQCALLACTLDHREANSSVMKFFVNLLKWGRSNNYKLAECKPLVKEIAEQNGEALVINLIQASVFCLHSYMLPDVADVLTELKDVISPEQMEAFLKTALQSLPKKNTGGYVTATDAQLLEFKETVMKSTTTKSVTLALKTFTRLYR</sequence>
<dbReference type="InterPro" id="IPR051345">
    <property type="entry name" value="Importin_beta-like_NTR"/>
</dbReference>
<dbReference type="InterPro" id="IPR013598">
    <property type="entry name" value="Exportin-1/Importin-b-like"/>
</dbReference>
<dbReference type="PANTHER" id="PTHR12363:SF42">
    <property type="entry name" value="TRANSPORTIN-3"/>
    <property type="match status" value="1"/>
</dbReference>
<dbReference type="SMART" id="SM00913">
    <property type="entry name" value="IBN_N"/>
    <property type="match status" value="1"/>
</dbReference>